<protein>
    <recommendedName>
        <fullName evidence="3">Negative regulator GrlR</fullName>
    </recommendedName>
</protein>
<name>A0ABM6USD1_9GAMM</name>
<evidence type="ECO:0000313" key="2">
    <source>
        <dbReference type="Proteomes" id="UP000240908"/>
    </source>
</evidence>
<dbReference type="EMBL" id="CP028487">
    <property type="protein sequence ID" value="AVX37817.1"/>
    <property type="molecule type" value="Genomic_DNA"/>
</dbReference>
<evidence type="ECO:0008006" key="3">
    <source>
        <dbReference type="Google" id="ProtNLM"/>
    </source>
</evidence>
<evidence type="ECO:0000313" key="1">
    <source>
        <dbReference type="EMBL" id="AVX37817.1"/>
    </source>
</evidence>
<dbReference type="Proteomes" id="UP000240908">
    <property type="component" value="Chromosome"/>
</dbReference>
<reference evidence="2" key="1">
    <citation type="journal article" date="2018" name="Genome Announc.">
        <title>First complete genome sequence of Yersinia massiliensis.</title>
        <authorList>
            <person name="Thomas M.C."/>
            <person name="Arling V."/>
            <person name="Goji N."/>
            <person name="Janzen T.W."/>
            <person name="Duceppe M.-O."/>
            <person name="Mathews A."/>
            <person name="Carrillo C."/>
            <person name="Amoako K."/>
        </authorList>
    </citation>
    <scope>NUCLEOTIDE SEQUENCE [LARGE SCALE GENOMIC DNA]</scope>
    <source>
        <strain evidence="2">GTA</strain>
    </source>
</reference>
<keyword evidence="2" id="KW-1185">Reference proteome</keyword>
<gene>
    <name evidence="1" type="ORF">DA391_09165</name>
</gene>
<proteinExistence type="predicted"/>
<dbReference type="RefSeq" id="WP_108087587.1">
    <property type="nucleotide sequence ID" value="NZ_CP028487.1"/>
</dbReference>
<accession>A0ABM6USD1</accession>
<organism evidence="1 2">
    <name type="scientific">Yersinia massiliensis</name>
    <dbReference type="NCBI Taxonomy" id="419257"/>
    <lineage>
        <taxon>Bacteria</taxon>
        <taxon>Pseudomonadati</taxon>
        <taxon>Pseudomonadota</taxon>
        <taxon>Gammaproteobacteria</taxon>
        <taxon>Enterobacterales</taxon>
        <taxon>Yersiniaceae</taxon>
        <taxon>Yersinia</taxon>
    </lineage>
</organism>
<dbReference type="InterPro" id="IPR043019">
    <property type="entry name" value="GrlR_sf"/>
</dbReference>
<dbReference type="Gene3D" id="2.40.128.380">
    <property type="entry name" value="T3SS negative regulator GrlR"/>
    <property type="match status" value="1"/>
</dbReference>
<sequence length="108" mass="11883">MKDGIYKLIFNTNVNPNGQLDGIVTVRDGAINGGDYVCYYKGSVVGGKASVKSVPHNNRDTTAFNGKYPLDLELSIEDHGNHYLFKGHIKDDRSQTIHGQLNFLSDLA</sequence>